<proteinExistence type="predicted"/>
<accession>A0A3R7SYE7</accession>
<reference evidence="9 10" key="1">
    <citation type="submission" date="2018-04" db="EMBL/GenBank/DDBJ databases">
        <authorList>
            <person name="Zhang X."/>
            <person name="Yuan J."/>
            <person name="Li F."/>
            <person name="Xiang J."/>
        </authorList>
    </citation>
    <scope>NUCLEOTIDE SEQUENCE [LARGE SCALE GENOMIC DNA]</scope>
    <source>
        <tissue evidence="9">Muscle</tissue>
    </source>
</reference>
<feature type="domain" description="Chitin-binding type-2" evidence="8">
    <location>
        <begin position="27"/>
        <end position="84"/>
    </location>
</feature>
<dbReference type="InterPro" id="IPR036508">
    <property type="entry name" value="Chitin-bd_dom_sf"/>
</dbReference>
<dbReference type="EMBL" id="QCYY01001002">
    <property type="protein sequence ID" value="ROT81205.1"/>
    <property type="molecule type" value="Genomic_DNA"/>
</dbReference>
<gene>
    <name evidence="9" type="ORF">C7M84_000031</name>
</gene>
<name>A0A3R7SYE7_PENVA</name>
<evidence type="ECO:0000256" key="5">
    <source>
        <dbReference type="ARBA" id="ARBA00023180"/>
    </source>
</evidence>
<dbReference type="Gene3D" id="2.170.140.10">
    <property type="entry name" value="Chitin binding domain"/>
    <property type="match status" value="1"/>
</dbReference>
<evidence type="ECO:0000256" key="1">
    <source>
        <dbReference type="ARBA" id="ARBA00022669"/>
    </source>
</evidence>
<evidence type="ECO:0000256" key="2">
    <source>
        <dbReference type="ARBA" id="ARBA00022729"/>
    </source>
</evidence>
<reference evidence="9 10" key="2">
    <citation type="submission" date="2019-01" db="EMBL/GenBank/DDBJ databases">
        <title>The decoding of complex shrimp genome reveals the adaptation for benthos swimmer, frequently molting mechanism and breeding impact on genome.</title>
        <authorList>
            <person name="Sun Y."/>
            <person name="Gao Y."/>
            <person name="Yu Y."/>
        </authorList>
    </citation>
    <scope>NUCLEOTIDE SEQUENCE [LARGE SCALE GENOMIC DNA]</scope>
    <source>
        <tissue evidence="9">Muscle</tissue>
    </source>
</reference>
<evidence type="ECO:0000256" key="6">
    <source>
        <dbReference type="SAM" id="MobiDB-lite"/>
    </source>
</evidence>
<keyword evidence="1" id="KW-0147">Chitin-binding</keyword>
<keyword evidence="2 7" id="KW-0732">Signal</keyword>
<dbReference type="Proteomes" id="UP000283509">
    <property type="component" value="Unassembled WGS sequence"/>
</dbReference>
<dbReference type="InterPro" id="IPR051940">
    <property type="entry name" value="Chitin_bind-dev_reg"/>
</dbReference>
<evidence type="ECO:0000259" key="8">
    <source>
        <dbReference type="PROSITE" id="PS50940"/>
    </source>
</evidence>
<evidence type="ECO:0000256" key="3">
    <source>
        <dbReference type="ARBA" id="ARBA00022737"/>
    </source>
</evidence>
<organism evidence="9 10">
    <name type="scientific">Penaeus vannamei</name>
    <name type="common">Whiteleg shrimp</name>
    <name type="synonym">Litopenaeus vannamei</name>
    <dbReference type="NCBI Taxonomy" id="6689"/>
    <lineage>
        <taxon>Eukaryota</taxon>
        <taxon>Metazoa</taxon>
        <taxon>Ecdysozoa</taxon>
        <taxon>Arthropoda</taxon>
        <taxon>Crustacea</taxon>
        <taxon>Multicrustacea</taxon>
        <taxon>Malacostraca</taxon>
        <taxon>Eumalacostraca</taxon>
        <taxon>Eucarida</taxon>
        <taxon>Decapoda</taxon>
        <taxon>Dendrobranchiata</taxon>
        <taxon>Penaeoidea</taxon>
        <taxon>Penaeidae</taxon>
        <taxon>Penaeus</taxon>
    </lineage>
</organism>
<dbReference type="GO" id="GO:0005576">
    <property type="term" value="C:extracellular region"/>
    <property type="evidence" value="ECO:0007669"/>
    <property type="project" value="InterPro"/>
</dbReference>
<comment type="caution">
    <text evidence="9">The sequence shown here is derived from an EMBL/GenBank/DDBJ whole genome shotgun (WGS) entry which is preliminary data.</text>
</comment>
<dbReference type="STRING" id="6689.A0A3R7SYE7"/>
<evidence type="ECO:0000256" key="7">
    <source>
        <dbReference type="SAM" id="SignalP"/>
    </source>
</evidence>
<keyword evidence="5" id="KW-0325">Glycoprotein</keyword>
<dbReference type="InterPro" id="IPR002557">
    <property type="entry name" value="Chitin-bd_dom"/>
</dbReference>
<feature type="region of interest" description="Disordered" evidence="6">
    <location>
        <begin position="214"/>
        <end position="274"/>
    </location>
</feature>
<dbReference type="SUPFAM" id="SSF57625">
    <property type="entry name" value="Invertebrate chitin-binding proteins"/>
    <property type="match status" value="2"/>
</dbReference>
<dbReference type="AlphaFoldDB" id="A0A3R7SYE7"/>
<feature type="signal peptide" evidence="7">
    <location>
        <begin position="1"/>
        <end position="22"/>
    </location>
</feature>
<feature type="domain" description="Chitin-binding type-2" evidence="8">
    <location>
        <begin position="153"/>
        <end position="206"/>
    </location>
</feature>
<evidence type="ECO:0000313" key="10">
    <source>
        <dbReference type="Proteomes" id="UP000283509"/>
    </source>
</evidence>
<evidence type="ECO:0000313" key="9">
    <source>
        <dbReference type="EMBL" id="ROT81205.1"/>
    </source>
</evidence>
<dbReference type="PROSITE" id="PS50940">
    <property type="entry name" value="CHIT_BIND_II"/>
    <property type="match status" value="2"/>
</dbReference>
<dbReference type="Pfam" id="PF01607">
    <property type="entry name" value="CBM_14"/>
    <property type="match status" value="2"/>
</dbReference>
<feature type="chain" id="PRO_5018549965" evidence="7">
    <location>
        <begin position="23"/>
        <end position="343"/>
    </location>
</feature>
<dbReference type="PANTHER" id="PTHR23301:SF97">
    <property type="entry name" value="RE09177P"/>
    <property type="match status" value="1"/>
</dbReference>
<dbReference type="SMART" id="SM00494">
    <property type="entry name" value="ChtBD2"/>
    <property type="match status" value="4"/>
</dbReference>
<protein>
    <submittedName>
        <fullName evidence="9">Peritrophin-44-like protein</fullName>
    </submittedName>
</protein>
<keyword evidence="10" id="KW-1185">Reference proteome</keyword>
<dbReference type="PANTHER" id="PTHR23301">
    <property type="entry name" value="CHITIN BINDING PERITROPHIN-A"/>
    <property type="match status" value="1"/>
</dbReference>
<sequence length="343" mass="36167">MCYWTFVSFVCVAAFQSNIAACQQSCQPECTAVSSFVPDPLNCTRFYYCLADGPADAPLTCPNGEFNPVTASCEPGDPANPCTALCPVPQCSFKCNLTGSGIGFVRDPYDCGMFHLCTQGGTFGPFKCQAEAPYFNGEICVEKEDVCCTQGCRPFCEPHADLAPDPLDCTKYYNCSADSGAPLSCLEGSTFDPAIGQCVEGRPCRDCGGGPGATAASTVAPAKTTTTATTKAPPTTTAPATTTTTTAPATTTTTTAPATTTTTTAPATTTTTTTAPPPCNVPEVCTEIGNFPICNFCHERYYYCPRVGAKPSVMKCINDLVFNTVPSYRYCILKEKCPFTPSE</sequence>
<dbReference type="GO" id="GO:0008061">
    <property type="term" value="F:chitin binding"/>
    <property type="evidence" value="ECO:0007669"/>
    <property type="project" value="UniProtKB-KW"/>
</dbReference>
<keyword evidence="4" id="KW-1015">Disulfide bond</keyword>
<evidence type="ECO:0000256" key="4">
    <source>
        <dbReference type="ARBA" id="ARBA00023157"/>
    </source>
</evidence>
<dbReference type="OrthoDB" id="6020543at2759"/>
<keyword evidence="3" id="KW-0677">Repeat</keyword>